<name>A0A380TF13_9ZZZZ</name>
<sequence>MDGWGTPSLDVSARLDRPLRRDAPLNKLIVCGSVLAGDALALAVAAKAAFWGRFIGENPPLEPYLMTFGGAALLLFLAFRRAGLYRFEVVASWPRWTGRLIAMVGAAAVLLIASLYLMKRGEDVSRVWLLTTFAGTAALMLLQRGLLALFVARRVQRGTFTRSVAVVGAGVQGRQFLEHLQTQGTLWKRVVGVFDDRRTRLEAARGTPFRGDLGVLEDDVRAGRIDEVIITLPWSARSRIVAIVNRLRDLPVDIYLGSDLIAYALPAHQPGLIAGVPTFHMVRVPLSGLRLAIKWFEDKVLAFLLLMLVSPVLLAIAVAIRIDSPGPILFRQKRYGFNNGPITVLKFRSMRHEGKGARFRQATRDDDRVTRIGRFLRQSSLDELPQLLNVLNGSMSLVGPRPHPVELNEQFAALIDGYNGRHRVKPGITGWAQVNGFRGETDTIEKMQARIEHDVWYIENWSLWLDLRILLMTVAKGLVHPHAY</sequence>
<protein>
    <recommendedName>
        <fullName evidence="7">Bacterial sugar transferase domain-containing protein</fullName>
    </recommendedName>
</protein>
<dbReference type="AlphaFoldDB" id="A0A380TF13"/>
<dbReference type="GO" id="GO:0016780">
    <property type="term" value="F:phosphotransferase activity, for other substituted phosphate groups"/>
    <property type="evidence" value="ECO:0007669"/>
    <property type="project" value="TreeGrafter"/>
</dbReference>
<dbReference type="InterPro" id="IPR036291">
    <property type="entry name" value="NAD(P)-bd_dom_sf"/>
</dbReference>
<dbReference type="PANTHER" id="PTHR30576">
    <property type="entry name" value="COLANIC BIOSYNTHESIS UDP-GLUCOSE LIPID CARRIER TRANSFERASE"/>
    <property type="match status" value="1"/>
</dbReference>
<feature type="transmembrane region" description="Helical" evidence="6">
    <location>
        <begin position="63"/>
        <end position="79"/>
    </location>
</feature>
<evidence type="ECO:0000256" key="3">
    <source>
        <dbReference type="ARBA" id="ARBA00022692"/>
    </source>
</evidence>
<dbReference type="EMBL" id="UIDG01000301">
    <property type="protein sequence ID" value="SUS07052.1"/>
    <property type="molecule type" value="Genomic_DNA"/>
</dbReference>
<dbReference type="Pfam" id="PF02397">
    <property type="entry name" value="Bac_transf"/>
    <property type="match status" value="1"/>
</dbReference>
<keyword evidence="3 6" id="KW-0812">Transmembrane</keyword>
<dbReference type="Pfam" id="PF13727">
    <property type="entry name" value="CoA_binding_3"/>
    <property type="match status" value="1"/>
</dbReference>
<dbReference type="SUPFAM" id="SSF51735">
    <property type="entry name" value="NAD(P)-binding Rossmann-fold domains"/>
    <property type="match status" value="1"/>
</dbReference>
<evidence type="ECO:0000313" key="8">
    <source>
        <dbReference type="EMBL" id="SUS07052.1"/>
    </source>
</evidence>
<feature type="domain" description="Bacterial sugar transferase" evidence="7">
    <location>
        <begin position="294"/>
        <end position="476"/>
    </location>
</feature>
<accession>A0A380TF13</accession>
<evidence type="ECO:0000256" key="2">
    <source>
        <dbReference type="ARBA" id="ARBA00022679"/>
    </source>
</evidence>
<dbReference type="InterPro" id="IPR017475">
    <property type="entry name" value="EPS_sugar_tfrase"/>
</dbReference>
<organism evidence="8">
    <name type="scientific">metagenome</name>
    <dbReference type="NCBI Taxonomy" id="256318"/>
    <lineage>
        <taxon>unclassified sequences</taxon>
        <taxon>metagenomes</taxon>
    </lineage>
</organism>
<dbReference type="InterPro" id="IPR003362">
    <property type="entry name" value="Bact_transf"/>
</dbReference>
<proteinExistence type="predicted"/>
<comment type="subcellular location">
    <subcellularLocation>
        <location evidence="1">Membrane</location>
        <topology evidence="1">Multi-pass membrane protein</topology>
    </subcellularLocation>
</comment>
<dbReference type="PANTHER" id="PTHR30576:SF0">
    <property type="entry name" value="UNDECAPRENYL-PHOSPHATE N-ACETYLGALACTOSAMINYL 1-PHOSPHATE TRANSFERASE-RELATED"/>
    <property type="match status" value="1"/>
</dbReference>
<evidence type="ECO:0000259" key="7">
    <source>
        <dbReference type="Pfam" id="PF02397"/>
    </source>
</evidence>
<keyword evidence="4 6" id="KW-1133">Transmembrane helix</keyword>
<feature type="transmembrane region" description="Helical" evidence="6">
    <location>
        <begin position="28"/>
        <end position="51"/>
    </location>
</feature>
<evidence type="ECO:0000256" key="1">
    <source>
        <dbReference type="ARBA" id="ARBA00004141"/>
    </source>
</evidence>
<dbReference type="GO" id="GO:0016020">
    <property type="term" value="C:membrane"/>
    <property type="evidence" value="ECO:0007669"/>
    <property type="project" value="UniProtKB-SubCell"/>
</dbReference>
<evidence type="ECO:0000256" key="5">
    <source>
        <dbReference type="ARBA" id="ARBA00023136"/>
    </source>
</evidence>
<gene>
    <name evidence="8" type="ORF">DF3PB_370006</name>
</gene>
<keyword evidence="2" id="KW-0808">Transferase</keyword>
<dbReference type="NCBIfam" id="TIGR03025">
    <property type="entry name" value="EPS_sugtrans"/>
    <property type="match status" value="1"/>
</dbReference>
<dbReference type="NCBIfam" id="TIGR03023">
    <property type="entry name" value="WcaJ_sugtrans"/>
    <property type="match status" value="1"/>
</dbReference>
<dbReference type="InterPro" id="IPR017473">
    <property type="entry name" value="Undecaprenyl-P_gluc_Ptfrase"/>
</dbReference>
<dbReference type="Gene3D" id="3.40.50.720">
    <property type="entry name" value="NAD(P)-binding Rossmann-like Domain"/>
    <property type="match status" value="1"/>
</dbReference>
<evidence type="ECO:0000256" key="6">
    <source>
        <dbReference type="SAM" id="Phobius"/>
    </source>
</evidence>
<feature type="transmembrane region" description="Helical" evidence="6">
    <location>
        <begin position="300"/>
        <end position="322"/>
    </location>
</feature>
<evidence type="ECO:0000256" key="4">
    <source>
        <dbReference type="ARBA" id="ARBA00022989"/>
    </source>
</evidence>
<feature type="transmembrane region" description="Helical" evidence="6">
    <location>
        <begin position="130"/>
        <end position="152"/>
    </location>
</feature>
<reference evidence="8" key="1">
    <citation type="submission" date="2018-07" db="EMBL/GenBank/DDBJ databases">
        <authorList>
            <person name="Quirk P.G."/>
            <person name="Krulwich T.A."/>
        </authorList>
    </citation>
    <scope>NUCLEOTIDE SEQUENCE</scope>
</reference>
<feature type="transmembrane region" description="Helical" evidence="6">
    <location>
        <begin position="100"/>
        <end position="118"/>
    </location>
</feature>
<keyword evidence="5 6" id="KW-0472">Membrane</keyword>